<reference evidence="2 3" key="1">
    <citation type="submission" date="2019-06" db="EMBL/GenBank/DDBJ databases">
        <title>Sequencing the genomes of 1000 actinobacteria strains.</title>
        <authorList>
            <person name="Klenk H.-P."/>
        </authorList>
    </citation>
    <scope>NUCLEOTIDE SEQUENCE [LARGE SCALE GENOMIC DNA]</scope>
    <source>
        <strain evidence="2 3">DSM 41695</strain>
    </source>
</reference>
<evidence type="ECO:0000313" key="2">
    <source>
        <dbReference type="EMBL" id="TWF87071.1"/>
    </source>
</evidence>
<evidence type="ECO:0000313" key="3">
    <source>
        <dbReference type="Proteomes" id="UP000316603"/>
    </source>
</evidence>
<comment type="caution">
    <text evidence="2">The sequence shown here is derived from an EMBL/GenBank/DDBJ whole genome shotgun (WGS) entry which is preliminary data.</text>
</comment>
<sequence>MNVRKRLGAVAALLGTTVTGMVVATGTAQAAPSAAAAAYNGGCGSGYSVIDSKNVGDGTVYLTYNGSTGYNCVVTVSNYPGTSLYMQAALRLSRNDAVWNSSERDDGYYSYYAGPIYKYAAGSCVDWGGAVDSNYLQIDYDDHCG</sequence>
<accession>A0A561TIZ4</accession>
<feature type="signal peptide" evidence="1">
    <location>
        <begin position="1"/>
        <end position="30"/>
    </location>
</feature>
<gene>
    <name evidence="2" type="ORF">FHX78_114067</name>
</gene>
<organism evidence="2 3">
    <name type="scientific">Streptomyces capillispiralis</name>
    <dbReference type="NCBI Taxonomy" id="68182"/>
    <lineage>
        <taxon>Bacteria</taxon>
        <taxon>Bacillati</taxon>
        <taxon>Actinomycetota</taxon>
        <taxon>Actinomycetes</taxon>
        <taxon>Kitasatosporales</taxon>
        <taxon>Streptomycetaceae</taxon>
        <taxon>Streptomyces</taxon>
    </lineage>
</organism>
<protein>
    <recommendedName>
        <fullName evidence="4">Spore-associated protein A</fullName>
    </recommendedName>
</protein>
<name>A0A561TIZ4_9ACTN</name>
<evidence type="ECO:0000256" key="1">
    <source>
        <dbReference type="SAM" id="SignalP"/>
    </source>
</evidence>
<keyword evidence="3" id="KW-1185">Reference proteome</keyword>
<evidence type="ECO:0008006" key="4">
    <source>
        <dbReference type="Google" id="ProtNLM"/>
    </source>
</evidence>
<dbReference type="AlphaFoldDB" id="A0A561TIZ4"/>
<keyword evidence="1" id="KW-0732">Signal</keyword>
<proteinExistence type="predicted"/>
<feature type="chain" id="PRO_5022007641" description="Spore-associated protein A" evidence="1">
    <location>
        <begin position="31"/>
        <end position="145"/>
    </location>
</feature>
<dbReference type="EMBL" id="VIWV01000001">
    <property type="protein sequence ID" value="TWF87071.1"/>
    <property type="molecule type" value="Genomic_DNA"/>
</dbReference>
<dbReference type="Proteomes" id="UP000316603">
    <property type="component" value="Unassembled WGS sequence"/>
</dbReference>
<dbReference type="RefSeq" id="WP_229923874.1">
    <property type="nucleotide sequence ID" value="NZ_BNCE01000002.1"/>
</dbReference>